<evidence type="ECO:0000313" key="2">
    <source>
        <dbReference type="Proteomes" id="UP000245708"/>
    </source>
</evidence>
<dbReference type="InterPro" id="IPR005358">
    <property type="entry name" value="Puta_zinc/iron-chelating_dom"/>
</dbReference>
<proteinExistence type="predicted"/>
<reference evidence="1 2" key="1">
    <citation type="submission" date="2018-05" db="EMBL/GenBank/DDBJ databases">
        <title>Genomic Encyclopedia of Type Strains, Phase IV (KMG-IV): sequencing the most valuable type-strain genomes for metagenomic binning, comparative biology and taxonomic classification.</title>
        <authorList>
            <person name="Goeker M."/>
        </authorList>
    </citation>
    <scope>NUCLEOTIDE SEQUENCE [LARGE SCALE GENOMIC DNA]</scope>
    <source>
        <strain evidence="1 2">DSM 16097</strain>
    </source>
</reference>
<organism evidence="1 2">
    <name type="scientific">Roseicyclus mahoneyensis</name>
    <dbReference type="NCBI Taxonomy" id="164332"/>
    <lineage>
        <taxon>Bacteria</taxon>
        <taxon>Pseudomonadati</taxon>
        <taxon>Pseudomonadota</taxon>
        <taxon>Alphaproteobacteria</taxon>
        <taxon>Rhodobacterales</taxon>
        <taxon>Roseobacteraceae</taxon>
        <taxon>Roseicyclus</taxon>
    </lineage>
</organism>
<dbReference type="Proteomes" id="UP000245708">
    <property type="component" value="Unassembled WGS sequence"/>
</dbReference>
<comment type="caution">
    <text evidence="1">The sequence shown here is derived from an EMBL/GenBank/DDBJ whole genome shotgun (WGS) entry which is preliminary data.</text>
</comment>
<evidence type="ECO:0000313" key="1">
    <source>
        <dbReference type="EMBL" id="PWK62425.1"/>
    </source>
</evidence>
<keyword evidence="2" id="KW-1185">Reference proteome</keyword>
<name>A0A316GMZ8_9RHOB</name>
<dbReference type="AlphaFoldDB" id="A0A316GMZ8"/>
<dbReference type="EMBL" id="QGGW01000001">
    <property type="protein sequence ID" value="PWK62425.1"/>
    <property type="molecule type" value="Genomic_DNA"/>
</dbReference>
<sequence>MRRIAGGIGPALPAHQSGAPVSSPTFDCTACGACCLGGSDRYVALLPEDRDRAIPEAATAQIDGRRYMRMACGHCAQLTMTGQGQTLCAIYDARPEACRAFRAGSFECLKARQHRGPQAEALRALALTLPDVPVAPPVMVPVAALVAPPPDEAVSPSP</sequence>
<accession>A0A316GMZ8</accession>
<gene>
    <name evidence="1" type="ORF">C7455_101451</name>
</gene>
<protein>
    <submittedName>
        <fullName evidence="1">Putative zinc-or iron-chelating protein</fullName>
    </submittedName>
</protein>
<dbReference type="Pfam" id="PF03692">
    <property type="entry name" value="CxxCxxCC"/>
    <property type="match status" value="1"/>
</dbReference>